<reference evidence="1" key="1">
    <citation type="submission" date="2023-07" db="EMBL/GenBank/DDBJ databases">
        <title>draft genome sequence of fig (Ficus carica).</title>
        <authorList>
            <person name="Takahashi T."/>
            <person name="Nishimura K."/>
        </authorList>
    </citation>
    <scope>NUCLEOTIDE SEQUENCE</scope>
</reference>
<sequence>MHRRSSASCRDAGPCTALLVEMADYCPDCRATMNVSEEAFLFLTNGTTYQEMIKIDYSAY</sequence>
<accession>A0AA88AMI0</accession>
<protein>
    <submittedName>
        <fullName evidence="1">Uncharacterized protein</fullName>
    </submittedName>
</protein>
<dbReference type="AlphaFoldDB" id="A0AA88AMI0"/>
<dbReference type="EMBL" id="BTGU01000056">
    <property type="protein sequence ID" value="GMN55310.1"/>
    <property type="molecule type" value="Genomic_DNA"/>
</dbReference>
<organism evidence="1 2">
    <name type="scientific">Ficus carica</name>
    <name type="common">Common fig</name>
    <dbReference type="NCBI Taxonomy" id="3494"/>
    <lineage>
        <taxon>Eukaryota</taxon>
        <taxon>Viridiplantae</taxon>
        <taxon>Streptophyta</taxon>
        <taxon>Embryophyta</taxon>
        <taxon>Tracheophyta</taxon>
        <taxon>Spermatophyta</taxon>
        <taxon>Magnoliopsida</taxon>
        <taxon>eudicotyledons</taxon>
        <taxon>Gunneridae</taxon>
        <taxon>Pentapetalae</taxon>
        <taxon>rosids</taxon>
        <taxon>fabids</taxon>
        <taxon>Rosales</taxon>
        <taxon>Moraceae</taxon>
        <taxon>Ficeae</taxon>
        <taxon>Ficus</taxon>
    </lineage>
</organism>
<name>A0AA88AMI0_FICCA</name>
<keyword evidence="2" id="KW-1185">Reference proteome</keyword>
<proteinExistence type="predicted"/>
<evidence type="ECO:0000313" key="2">
    <source>
        <dbReference type="Proteomes" id="UP001187192"/>
    </source>
</evidence>
<comment type="caution">
    <text evidence="1">The sequence shown here is derived from an EMBL/GenBank/DDBJ whole genome shotgun (WGS) entry which is preliminary data.</text>
</comment>
<evidence type="ECO:0000313" key="1">
    <source>
        <dbReference type="EMBL" id="GMN55310.1"/>
    </source>
</evidence>
<dbReference type="Proteomes" id="UP001187192">
    <property type="component" value="Unassembled WGS sequence"/>
</dbReference>
<gene>
    <name evidence="1" type="ORF">TIFTF001_024439</name>
</gene>